<dbReference type="OrthoDB" id="390308at2"/>
<dbReference type="EMBL" id="CP017015">
    <property type="protein sequence ID" value="AOG59999.1"/>
    <property type="molecule type" value="Genomic_DNA"/>
</dbReference>
<evidence type="ECO:0000256" key="1">
    <source>
        <dbReference type="SAM" id="Phobius"/>
    </source>
</evidence>
<gene>
    <name evidence="2" type="ORF">SHELI_v1c00440</name>
</gene>
<keyword evidence="1" id="KW-0812">Transmembrane</keyword>
<dbReference type="AlphaFoldDB" id="A0A1B3SJ96"/>
<evidence type="ECO:0000313" key="2">
    <source>
        <dbReference type="EMBL" id="AOG59999.1"/>
    </source>
</evidence>
<dbReference type="KEGG" id="shj:SHELI_v1c00440"/>
<dbReference type="RefSeq" id="WP_069115780.1">
    <property type="nucleotide sequence ID" value="NZ_CP017015.1"/>
</dbReference>
<keyword evidence="1" id="KW-1133">Transmembrane helix</keyword>
<evidence type="ECO:0000313" key="3">
    <source>
        <dbReference type="Proteomes" id="UP000094378"/>
    </source>
</evidence>
<dbReference type="STRING" id="216938.SHELI_v1c00440"/>
<proteinExistence type="predicted"/>
<keyword evidence="3" id="KW-1185">Reference proteome</keyword>
<accession>A0A1B3SJ96</accession>
<sequence length="307" mass="35081">MKKISDFFSTKVKLKIMIFSIVFGIYFLFSFLMATPGVGIESLRFINSVHNQISQVMPQGVYVIDGKDPAYNTVMENVIKKAYSADAISTLNSYTTKNYEKKRSDYAEFAAKWYENRWGESAKNNQDIDLYDLGVNLIEFDKAVSTEFLSYGYVNPGIGWIFRDGGLKEIFSSHIKEELLRNQTFIDQDLYDSKMETSPVGMEGIDIYSSIGSLLVNNKVWYLNKQIQNIKYGMNIFGHSIFKDKTLNESKMPKTKVEINELYVPHFTEVLDNLRAGSILFFVALATVPFYAFALTVLLINKKRGNS</sequence>
<name>A0A1B3SJ96_9MOLU</name>
<feature type="transmembrane region" description="Helical" evidence="1">
    <location>
        <begin position="12"/>
        <end position="34"/>
    </location>
</feature>
<dbReference type="Proteomes" id="UP000094378">
    <property type="component" value="Chromosome"/>
</dbReference>
<reference evidence="2 3" key="1">
    <citation type="submission" date="2016-08" db="EMBL/GenBank/DDBJ databases">
        <title>Complete genome sequence of Spiroplasma helicoides TABS-2 (DSM 22551).</title>
        <authorList>
            <person name="Shen W.-Y."/>
            <person name="Lo W.-S."/>
            <person name="Lai Y.-C."/>
            <person name="Kuo C.-H."/>
        </authorList>
    </citation>
    <scope>NUCLEOTIDE SEQUENCE [LARGE SCALE GENOMIC DNA]</scope>
    <source>
        <strain evidence="2 3">TABS-2</strain>
    </source>
</reference>
<protein>
    <submittedName>
        <fullName evidence="2">Uncharacterized protein</fullName>
    </submittedName>
</protein>
<organism evidence="2 3">
    <name type="scientific">Spiroplasma helicoides</name>
    <dbReference type="NCBI Taxonomy" id="216938"/>
    <lineage>
        <taxon>Bacteria</taxon>
        <taxon>Bacillati</taxon>
        <taxon>Mycoplasmatota</taxon>
        <taxon>Mollicutes</taxon>
        <taxon>Entomoplasmatales</taxon>
        <taxon>Spiroplasmataceae</taxon>
        <taxon>Spiroplasma</taxon>
    </lineage>
</organism>
<feature type="transmembrane region" description="Helical" evidence="1">
    <location>
        <begin position="279"/>
        <end position="300"/>
    </location>
</feature>
<keyword evidence="1" id="KW-0472">Membrane</keyword>